<keyword evidence="5 8" id="KW-0812">Transmembrane</keyword>
<evidence type="ECO:0000256" key="1">
    <source>
        <dbReference type="ARBA" id="ARBA00004651"/>
    </source>
</evidence>
<feature type="transmembrane region" description="Helical" evidence="8">
    <location>
        <begin position="7"/>
        <end position="25"/>
    </location>
</feature>
<comment type="caution">
    <text evidence="9">The sequence shown here is derived from an EMBL/GenBank/DDBJ whole genome shotgun (WGS) entry which is preliminary data.</text>
</comment>
<dbReference type="STRING" id="1618358.UX80_C0004G0015"/>
<evidence type="ECO:0000256" key="3">
    <source>
        <dbReference type="ARBA" id="ARBA00022448"/>
    </source>
</evidence>
<reference evidence="9 10" key="1">
    <citation type="journal article" date="2015" name="Nature">
        <title>rRNA introns, odd ribosomes, and small enigmatic genomes across a large radiation of phyla.</title>
        <authorList>
            <person name="Brown C.T."/>
            <person name="Hug L.A."/>
            <person name="Thomas B.C."/>
            <person name="Sharon I."/>
            <person name="Castelle C.J."/>
            <person name="Singh A."/>
            <person name="Wilkins M.J."/>
            <person name="Williams K.H."/>
            <person name="Banfield J.F."/>
        </authorList>
    </citation>
    <scope>NUCLEOTIDE SEQUENCE [LARGE SCALE GENOMIC DNA]</scope>
</reference>
<dbReference type="PANTHER" id="PTHR21716">
    <property type="entry name" value="TRANSMEMBRANE PROTEIN"/>
    <property type="match status" value="1"/>
</dbReference>
<evidence type="ECO:0008006" key="11">
    <source>
        <dbReference type="Google" id="ProtNLM"/>
    </source>
</evidence>
<organism evidence="9 10">
    <name type="scientific">Candidatus Amesbacteria bacterium GW2011_GWA2_47_11b</name>
    <dbReference type="NCBI Taxonomy" id="1618358"/>
    <lineage>
        <taxon>Bacteria</taxon>
        <taxon>Candidatus Amesiibacteriota</taxon>
    </lineage>
</organism>
<protein>
    <recommendedName>
        <fullName evidence="11">AI-2E family transporter</fullName>
    </recommendedName>
</protein>
<evidence type="ECO:0000256" key="5">
    <source>
        <dbReference type="ARBA" id="ARBA00022692"/>
    </source>
</evidence>
<keyword evidence="7 8" id="KW-0472">Membrane</keyword>
<dbReference type="AlphaFoldDB" id="A0A0G1RLR3"/>
<accession>A0A0G1RLR3</accession>
<evidence type="ECO:0000313" key="10">
    <source>
        <dbReference type="Proteomes" id="UP000034307"/>
    </source>
</evidence>
<dbReference type="Pfam" id="PF01594">
    <property type="entry name" value="AI-2E_transport"/>
    <property type="match status" value="1"/>
</dbReference>
<feature type="transmembrane region" description="Helical" evidence="8">
    <location>
        <begin position="275"/>
        <end position="295"/>
    </location>
</feature>
<keyword evidence="3" id="KW-0813">Transport</keyword>
<dbReference type="InterPro" id="IPR002549">
    <property type="entry name" value="AI-2E-like"/>
</dbReference>
<evidence type="ECO:0000313" key="9">
    <source>
        <dbReference type="EMBL" id="KKU58264.1"/>
    </source>
</evidence>
<feature type="transmembrane region" description="Helical" evidence="8">
    <location>
        <begin position="194"/>
        <end position="226"/>
    </location>
</feature>
<feature type="transmembrane region" description="Helical" evidence="8">
    <location>
        <begin position="301"/>
        <end position="321"/>
    </location>
</feature>
<dbReference type="EMBL" id="LCNO01000004">
    <property type="protein sequence ID" value="KKU58264.1"/>
    <property type="molecule type" value="Genomic_DNA"/>
</dbReference>
<feature type="transmembrane region" description="Helical" evidence="8">
    <location>
        <begin position="133"/>
        <end position="154"/>
    </location>
</feature>
<keyword evidence="4" id="KW-1003">Cell membrane</keyword>
<gene>
    <name evidence="9" type="ORF">UX80_C0004G0015</name>
</gene>
<comment type="similarity">
    <text evidence="2">Belongs to the autoinducer-2 exporter (AI-2E) (TC 2.A.86) family.</text>
</comment>
<feature type="transmembrane region" description="Helical" evidence="8">
    <location>
        <begin position="31"/>
        <end position="49"/>
    </location>
</feature>
<evidence type="ECO:0000256" key="7">
    <source>
        <dbReference type="ARBA" id="ARBA00023136"/>
    </source>
</evidence>
<dbReference type="Proteomes" id="UP000034307">
    <property type="component" value="Unassembled WGS sequence"/>
</dbReference>
<comment type="subcellular location">
    <subcellularLocation>
        <location evidence="1">Cell membrane</location>
        <topology evidence="1">Multi-pass membrane protein</topology>
    </subcellularLocation>
</comment>
<name>A0A0G1RLR3_9BACT</name>
<sequence length="322" mass="35201">MPKKIEISHRTIIFTVLFLALLWVVFQVREIILMLFVSLILMSAFNPAVDWMEKLRLPRGLAILIVYIFVWTAVGLIVAGIVPALIDQTSRLIHLIPSAISQVELFNANQQAITQQLLSQIGTLPENLLKFTVGLFGNLLAVLTTLVMTFYLLLERKHLNKYLSSIWGGDKSVQISKTVNEIERRLGSWVRGELVLMLAVGTLTYIGLLILGVDIALPLAILAGILEIVPNIGPTISAVPAVLVALTIHPLTALATASLYFLVQLAENNLLVPKIMQKAVGVNPLISILGLMIGFRLAGPAGAILAIPTIIVAHIISLEYFK</sequence>
<dbReference type="GO" id="GO:0055085">
    <property type="term" value="P:transmembrane transport"/>
    <property type="evidence" value="ECO:0007669"/>
    <property type="project" value="TreeGrafter"/>
</dbReference>
<feature type="transmembrane region" description="Helical" evidence="8">
    <location>
        <begin position="61"/>
        <end position="86"/>
    </location>
</feature>
<proteinExistence type="inferred from homology"/>
<dbReference type="PANTHER" id="PTHR21716:SF53">
    <property type="entry name" value="PERMEASE PERM-RELATED"/>
    <property type="match status" value="1"/>
</dbReference>
<dbReference type="GO" id="GO:0005886">
    <property type="term" value="C:plasma membrane"/>
    <property type="evidence" value="ECO:0007669"/>
    <property type="project" value="UniProtKB-SubCell"/>
</dbReference>
<evidence type="ECO:0000256" key="2">
    <source>
        <dbReference type="ARBA" id="ARBA00009773"/>
    </source>
</evidence>
<evidence type="ECO:0000256" key="8">
    <source>
        <dbReference type="SAM" id="Phobius"/>
    </source>
</evidence>
<evidence type="ECO:0000256" key="4">
    <source>
        <dbReference type="ARBA" id="ARBA00022475"/>
    </source>
</evidence>
<feature type="transmembrane region" description="Helical" evidence="8">
    <location>
        <begin position="238"/>
        <end position="263"/>
    </location>
</feature>
<keyword evidence="6 8" id="KW-1133">Transmembrane helix</keyword>
<evidence type="ECO:0000256" key="6">
    <source>
        <dbReference type="ARBA" id="ARBA00022989"/>
    </source>
</evidence>